<evidence type="ECO:0000256" key="12">
    <source>
        <dbReference type="PIRSR" id="PIRSR038927-2"/>
    </source>
</evidence>
<evidence type="ECO:0000256" key="2">
    <source>
        <dbReference type="ARBA" id="ARBA00010660"/>
    </source>
</evidence>
<dbReference type="Pfam" id="PF18011">
    <property type="entry name" value="Catalase_C"/>
    <property type="match status" value="1"/>
</dbReference>
<dbReference type="InterPro" id="IPR002226">
    <property type="entry name" value="Catalase_haem_BS"/>
</dbReference>
<dbReference type="InterPro" id="IPR011614">
    <property type="entry name" value="Catalase_core"/>
</dbReference>
<feature type="binding site" evidence="13">
    <location>
        <position position="210"/>
    </location>
    <ligand>
        <name>heme</name>
        <dbReference type="ChEBI" id="CHEBI:30413"/>
    </ligand>
</feature>
<dbReference type="Pfam" id="PF06628">
    <property type="entry name" value="Catalase-rel"/>
    <property type="match status" value="1"/>
</dbReference>
<evidence type="ECO:0000256" key="1">
    <source>
        <dbReference type="ARBA" id="ARBA00001971"/>
    </source>
</evidence>
<dbReference type="PIRSF" id="PIRSF038927">
    <property type="entry name" value="Catalase_clade2"/>
    <property type="match status" value="1"/>
</dbReference>
<dbReference type="Proteomes" id="UP000030145">
    <property type="component" value="Unassembled WGS sequence"/>
</dbReference>
<dbReference type="SMART" id="SM01060">
    <property type="entry name" value="Catalase"/>
    <property type="match status" value="1"/>
</dbReference>
<dbReference type="Gene3D" id="3.40.50.880">
    <property type="match status" value="1"/>
</dbReference>
<dbReference type="GO" id="GO:0005829">
    <property type="term" value="C:cytosol"/>
    <property type="evidence" value="ECO:0007669"/>
    <property type="project" value="TreeGrafter"/>
</dbReference>
<keyword evidence="19" id="KW-1185">Reference proteome</keyword>
<evidence type="ECO:0000256" key="10">
    <source>
        <dbReference type="PIRNR" id="PIRNR038927"/>
    </source>
</evidence>
<sequence>MSSSTPSPKENDKNVDTTGIAPSPSGHTPEVQEPTTPVDPPQPNPDQGSPEPRSATGCPFHIGAGEADPRHQQGQYMTNSQGARITTADHSLRAGERGPVLIQDHQLRDKLQHFDHERIPERVVHARGAGAHGTFVSNGKGAEICRARVFDKGEETPVFVRFSTVAGFRGSMDTARDTRGFATKFYTAEGNWDLVGNNIPVFFIQDGMKFPDVVHSVKPEPDLEIPQAQSAHDTFWDFVTLHTEATHHTMWNMSDRGIPRSFRMMEGFGIHTFRVTNQDGKTHLVKFHWKPRLGVHSLIWEEAQLAGGFDPDFHRRDLSDAIKAGAYPEWDLGVQVFEDTEDEMFEGIDLLDPTKLVPEELAPVTIIGTMTLNANPTNYFAETEQATFHPGVLPPGINVTADPLLQGRLFSYSDTQLNRLGGPNHGQLPINRPHAQVNDNQRDGRAQQAIHTGKTAYSPNSLEANNPLPAEEKFTRADENIGTFVDPEVIVAKSTQTRRKPVSFEDHYTQPAMFYRSLTETEQQHLISAYTFELSKCYETPIRQRAVDVLARVDRGLADAVAEGLGLQVSADAPAEVSSVETSPALSQLGKTYPVDGRKVAVLADDSTPAEAIQPAVQAIVDAGMTPLVAATTGGALAAGDSTGQDVPVSRTYTAARSIEFDAAIVVSLPDTPETNTLVEELTLHLKAIAVLDNVQPAEGQHALRKLVENTPAGVQLVADAKAGVDALVPLMENHRVWERA</sequence>
<dbReference type="EMBL" id="JRVJ01000021">
    <property type="protein sequence ID" value="KGM18181.1"/>
    <property type="molecule type" value="Genomic_DNA"/>
</dbReference>
<dbReference type="PROSITE" id="PS51402">
    <property type="entry name" value="CATALASE_3"/>
    <property type="match status" value="1"/>
</dbReference>
<feature type="binding site" evidence="13">
    <location>
        <position position="408"/>
    </location>
    <ligand>
        <name>heme</name>
        <dbReference type="ChEBI" id="CHEBI:30413"/>
    </ligand>
</feature>
<organism evidence="18 19">
    <name type="scientific">Corynebacterium auriscanis</name>
    <dbReference type="NCBI Taxonomy" id="99807"/>
    <lineage>
        <taxon>Bacteria</taxon>
        <taxon>Bacillati</taxon>
        <taxon>Actinomycetota</taxon>
        <taxon>Actinomycetes</taxon>
        <taxon>Mycobacteriales</taxon>
        <taxon>Corynebacteriaceae</taxon>
        <taxon>Corynebacterium</taxon>
    </lineage>
</organism>
<dbReference type="GeneID" id="300553349"/>
<evidence type="ECO:0000313" key="18">
    <source>
        <dbReference type="EMBL" id="KGM18181.1"/>
    </source>
</evidence>
<proteinExistence type="inferred from homology"/>
<name>A0A0A2DMP5_9CORY</name>
<dbReference type="PROSITE" id="PS00437">
    <property type="entry name" value="CATALASE_1"/>
    <property type="match status" value="1"/>
</dbReference>
<evidence type="ECO:0000256" key="4">
    <source>
        <dbReference type="ARBA" id="ARBA00022559"/>
    </source>
</evidence>
<feature type="cross-link" description="3'-histidyl-3-tyrosine (His-Tyr)" evidence="14">
    <location>
        <begin position="389"/>
        <end position="412"/>
    </location>
</feature>
<feature type="binding site" evidence="13">
    <location>
        <position position="161"/>
    </location>
    <ligand>
        <name>heme</name>
        <dbReference type="ChEBI" id="CHEBI:30413"/>
    </ligand>
</feature>
<dbReference type="InterPro" id="IPR024708">
    <property type="entry name" value="Catalase_AS"/>
</dbReference>
<dbReference type="Pfam" id="PF00199">
    <property type="entry name" value="Catalase"/>
    <property type="match status" value="1"/>
</dbReference>
<evidence type="ECO:0000256" key="8">
    <source>
        <dbReference type="ARBA" id="ARBA00023004"/>
    </source>
</evidence>
<reference evidence="18 19" key="1">
    <citation type="submission" date="2014-10" db="EMBL/GenBank/DDBJ databases">
        <title>Whole Genome sequence of Corynebacterium auriscanis strain CIP 106629.</title>
        <authorList>
            <person name="Hassan S.S."/>
            <person name="Jamal S.B."/>
            <person name="Tiwari S."/>
            <person name="Oliveira L.D.C."/>
            <person name="Souza F."/>
            <person name="Mariano D.C."/>
            <person name="Almeida S."/>
            <person name="Dorella F."/>
            <person name="Pereira F."/>
            <person name="Carvalho A."/>
            <person name="Leal C.A."/>
            <person name="Soares S.D.C."/>
            <person name="Figueiredo H.C."/>
            <person name="Silva A."/>
            <person name="Azevedo V.A."/>
        </authorList>
    </citation>
    <scope>NUCLEOTIDE SEQUENCE [LARGE SCALE GENOMIC DNA]</scope>
    <source>
        <strain evidence="18 19">CIP 106629</strain>
    </source>
</reference>
<dbReference type="InterPro" id="IPR029062">
    <property type="entry name" value="Class_I_gatase-like"/>
</dbReference>
<dbReference type="PROSITE" id="PS00438">
    <property type="entry name" value="CATALASE_2"/>
    <property type="match status" value="1"/>
</dbReference>
<evidence type="ECO:0000259" key="17">
    <source>
        <dbReference type="SMART" id="SM01060"/>
    </source>
</evidence>
<comment type="catalytic activity">
    <reaction evidence="10 15">
        <text>2 H2O2 = O2 + 2 H2O</text>
        <dbReference type="Rhea" id="RHEA:20309"/>
        <dbReference type="ChEBI" id="CHEBI:15377"/>
        <dbReference type="ChEBI" id="CHEBI:15379"/>
        <dbReference type="ChEBI" id="CHEBI:16240"/>
        <dbReference type="EC" id="1.11.1.6"/>
    </reaction>
</comment>
<dbReference type="AlphaFoldDB" id="A0A0A2DMP5"/>
<dbReference type="EC" id="1.11.1.6" evidence="3 10"/>
<keyword evidence="6 10" id="KW-0479">Metal-binding</keyword>
<dbReference type="PANTHER" id="PTHR42821">
    <property type="entry name" value="CATALASE"/>
    <property type="match status" value="1"/>
</dbReference>
<dbReference type="GO" id="GO:0042744">
    <property type="term" value="P:hydrogen peroxide catabolic process"/>
    <property type="evidence" value="ECO:0007669"/>
    <property type="project" value="UniProtKB-UniRule"/>
</dbReference>
<evidence type="ECO:0000256" key="9">
    <source>
        <dbReference type="ARBA" id="ARBA00023324"/>
    </source>
</evidence>
<feature type="active site" evidence="11">
    <location>
        <position position="197"/>
    </location>
</feature>
<dbReference type="GO" id="GO:0020037">
    <property type="term" value="F:heme binding"/>
    <property type="evidence" value="ECO:0007669"/>
    <property type="project" value="UniProtKB-UniRule"/>
</dbReference>
<protein>
    <recommendedName>
        <fullName evidence="3 10">Catalase</fullName>
        <ecNumber evidence="3 10">1.11.1.6</ecNumber>
    </recommendedName>
</protein>
<dbReference type="InterPro" id="IPR043156">
    <property type="entry name" value="Catalase_clade2_helical"/>
</dbReference>
<comment type="cofactor">
    <cofactor evidence="1 10 12">
        <name>heme</name>
        <dbReference type="ChEBI" id="CHEBI:30413"/>
    </cofactor>
</comment>
<feature type="active site" evidence="11">
    <location>
        <position position="125"/>
    </location>
</feature>
<feature type="domain" description="Catalase core" evidence="17">
    <location>
        <begin position="78"/>
        <end position="466"/>
    </location>
</feature>
<dbReference type="PANTHER" id="PTHR42821:SF1">
    <property type="entry name" value="CATALASE-B"/>
    <property type="match status" value="1"/>
</dbReference>
<comment type="caution">
    <text evidence="18">The sequence shown here is derived from an EMBL/GenBank/DDBJ whole genome shotgun (WGS) entry which is preliminary data.</text>
</comment>
<accession>A0A0A2DMP5</accession>
<feature type="region of interest" description="Disordered" evidence="16">
    <location>
        <begin position="1"/>
        <end position="77"/>
    </location>
</feature>
<dbReference type="InterPro" id="IPR041399">
    <property type="entry name" value="Catalase_large_C"/>
</dbReference>
<dbReference type="GO" id="GO:0006979">
    <property type="term" value="P:response to oxidative stress"/>
    <property type="evidence" value="ECO:0007669"/>
    <property type="project" value="InterPro"/>
</dbReference>
<keyword evidence="8 10" id="KW-0408">Iron</keyword>
<evidence type="ECO:0000256" key="13">
    <source>
        <dbReference type="PIRSR" id="PIRSR038927-3"/>
    </source>
</evidence>
<evidence type="ECO:0000256" key="5">
    <source>
        <dbReference type="ARBA" id="ARBA00022617"/>
    </source>
</evidence>
<dbReference type="RefSeq" id="WP_035115808.1">
    <property type="nucleotide sequence ID" value="NZ_CP047046.1"/>
</dbReference>
<keyword evidence="7 10" id="KW-0560">Oxidoreductase</keyword>
<keyword evidence="5 10" id="KW-0349">Heme</keyword>
<evidence type="ECO:0000256" key="6">
    <source>
        <dbReference type="ARBA" id="ARBA00022723"/>
    </source>
</evidence>
<dbReference type="SUPFAM" id="SSF56634">
    <property type="entry name" value="Heme-dependent catalase-like"/>
    <property type="match status" value="1"/>
</dbReference>
<dbReference type="InterPro" id="IPR024712">
    <property type="entry name" value="Catalase_clade2"/>
</dbReference>
<feature type="binding site" evidence="13">
    <location>
        <position position="419"/>
    </location>
    <ligand>
        <name>heme</name>
        <dbReference type="ChEBI" id="CHEBI:30413"/>
    </ligand>
</feature>
<evidence type="ECO:0000313" key="19">
    <source>
        <dbReference type="Proteomes" id="UP000030145"/>
    </source>
</evidence>
<evidence type="ECO:0000256" key="14">
    <source>
        <dbReference type="PIRSR" id="PIRSR038927-4"/>
    </source>
</evidence>
<keyword evidence="4 10" id="KW-0575">Peroxidase</keyword>
<dbReference type="Gene3D" id="1.20.1370.20">
    <property type="match status" value="1"/>
</dbReference>
<dbReference type="InterPro" id="IPR018028">
    <property type="entry name" value="Catalase"/>
</dbReference>
<feature type="binding site" evidence="13">
    <location>
        <position position="122"/>
    </location>
    <ligand>
        <name>heme</name>
        <dbReference type="ChEBI" id="CHEBI:30413"/>
    </ligand>
</feature>
<evidence type="ECO:0000256" key="3">
    <source>
        <dbReference type="ARBA" id="ARBA00012314"/>
    </source>
</evidence>
<comment type="similarity">
    <text evidence="2">Belongs to the catalase family. HPII subfamily.</text>
</comment>
<dbReference type="Gene3D" id="2.40.180.10">
    <property type="entry name" value="Catalase core domain"/>
    <property type="match status" value="1"/>
</dbReference>
<evidence type="ECO:0000256" key="15">
    <source>
        <dbReference type="RuleBase" id="RU000498"/>
    </source>
</evidence>
<evidence type="ECO:0000256" key="11">
    <source>
        <dbReference type="PIRSR" id="PIRSR038927-1"/>
    </source>
</evidence>
<dbReference type="InterPro" id="IPR020835">
    <property type="entry name" value="Catalase_sf"/>
</dbReference>
<evidence type="ECO:0000256" key="16">
    <source>
        <dbReference type="SAM" id="MobiDB-lite"/>
    </source>
</evidence>
<dbReference type="PRINTS" id="PR00067">
    <property type="entry name" value="CATALASE"/>
</dbReference>
<dbReference type="GO" id="GO:0046872">
    <property type="term" value="F:metal ion binding"/>
    <property type="evidence" value="ECO:0007669"/>
    <property type="project" value="UniProtKB-KW"/>
</dbReference>
<gene>
    <name evidence="18" type="ORF">MA47_09925</name>
</gene>
<comment type="function">
    <text evidence="10">Decomposes hydrogen peroxide into water and oxygen; serves to protect cells from the toxic effects of hydrogen peroxide.</text>
</comment>
<keyword evidence="9 10" id="KW-0376">Hydrogen peroxide</keyword>
<dbReference type="GO" id="GO:0004096">
    <property type="term" value="F:catalase activity"/>
    <property type="evidence" value="ECO:0007669"/>
    <property type="project" value="UniProtKB-UniRule"/>
</dbReference>
<feature type="binding site" description="axial binding residue" evidence="12">
    <location>
        <position position="412"/>
    </location>
    <ligand>
        <name>heme</name>
        <dbReference type="ChEBI" id="CHEBI:30413"/>
    </ligand>
    <ligandPart>
        <name>Fe</name>
        <dbReference type="ChEBI" id="CHEBI:18248"/>
    </ligandPart>
</feature>
<dbReference type="InterPro" id="IPR010582">
    <property type="entry name" value="Catalase_immune_responsive"/>
</dbReference>
<evidence type="ECO:0000256" key="7">
    <source>
        <dbReference type="ARBA" id="ARBA00023002"/>
    </source>
</evidence>